<protein>
    <submittedName>
        <fullName evidence="1">Uncharacterized protein</fullName>
    </submittedName>
</protein>
<evidence type="ECO:0000313" key="1">
    <source>
        <dbReference type="EMBL" id="KAG2443757.1"/>
    </source>
</evidence>
<sequence length="405" mass="43157">MADWLEKLNSLGLTADENGKARHLLLRMLPEERQVYLADPSDAAAVAVRALLAGAAAAVAAGPGPASSGAGASVAGLGVGSAAGAGSLPAAACTSLDALHKVTEDLKQVAVEMKRSNSASQSASNISLSRLEEIRQALGVEVAPEPDDPTLDDLFNAPAGPYADFIWDDAVMEDRQSADVMVEIKKKVGPVSLQPSSSSHRAQVQWFNGRGIALTHRFGEMSYSIKGKNDEVLGVTSFGQAATGAVLGVELKKKLSQQGVRQAETEFYLWQSSSQYPFCQVITDMKTGCAYYFEGINSKGRLVLRVRVFGSMGPLYDFMAGLINGLPSDLNDQLRSRAPSGLPVSFPQELSVPQRIKPPQHAPRAELDAGVPPFASALKLISDMRDAEDDIANLRDVADWQSYRA</sequence>
<dbReference type="OrthoDB" id="537465at2759"/>
<comment type="caution">
    <text evidence="1">The sequence shown here is derived from an EMBL/GenBank/DDBJ whole genome shotgun (WGS) entry which is preliminary data.</text>
</comment>
<gene>
    <name evidence="1" type="ORF">HXX76_002103</name>
</gene>
<dbReference type="Proteomes" id="UP000650467">
    <property type="component" value="Unassembled WGS sequence"/>
</dbReference>
<organism evidence="1 2">
    <name type="scientific">Chlamydomonas incerta</name>
    <dbReference type="NCBI Taxonomy" id="51695"/>
    <lineage>
        <taxon>Eukaryota</taxon>
        <taxon>Viridiplantae</taxon>
        <taxon>Chlorophyta</taxon>
        <taxon>core chlorophytes</taxon>
        <taxon>Chlorophyceae</taxon>
        <taxon>CS clade</taxon>
        <taxon>Chlamydomonadales</taxon>
        <taxon>Chlamydomonadaceae</taxon>
        <taxon>Chlamydomonas</taxon>
    </lineage>
</organism>
<keyword evidence="2" id="KW-1185">Reference proteome</keyword>
<reference evidence="1" key="1">
    <citation type="journal article" date="2020" name="bioRxiv">
        <title>Comparative genomics of Chlamydomonas.</title>
        <authorList>
            <person name="Craig R.J."/>
            <person name="Hasan A.R."/>
            <person name="Ness R.W."/>
            <person name="Keightley P.D."/>
        </authorList>
    </citation>
    <scope>NUCLEOTIDE SEQUENCE</scope>
    <source>
        <strain evidence="1">SAG 7.73</strain>
    </source>
</reference>
<proteinExistence type="predicted"/>
<accession>A0A835WAF4</accession>
<dbReference type="AlphaFoldDB" id="A0A835WAF4"/>
<dbReference type="EMBL" id="JAEHOC010000003">
    <property type="protein sequence ID" value="KAG2443757.1"/>
    <property type="molecule type" value="Genomic_DNA"/>
</dbReference>
<evidence type="ECO:0000313" key="2">
    <source>
        <dbReference type="Proteomes" id="UP000650467"/>
    </source>
</evidence>
<name>A0A835WAF4_CHLIN</name>